<dbReference type="AlphaFoldDB" id="A0A379A1A7"/>
<protein>
    <recommendedName>
        <fullName evidence="2">protein-tyrosine-phosphatase</fullName>
        <ecNumber evidence="2">3.1.3.48</ecNumber>
    </recommendedName>
</protein>
<evidence type="ECO:0000256" key="3">
    <source>
        <dbReference type="ARBA" id="ARBA00022801"/>
    </source>
</evidence>
<feature type="domain" description="Phosphotyrosine protein phosphatase I" evidence="6">
    <location>
        <begin position="2"/>
        <end position="147"/>
    </location>
</feature>
<evidence type="ECO:0000256" key="1">
    <source>
        <dbReference type="ARBA" id="ARBA00011063"/>
    </source>
</evidence>
<proteinExistence type="inferred from homology"/>
<sequence length="158" mass="16965">MTSVLFVCLGNICRSPLAEGAFRKVVEDLGAGERVLIDSAGTGGWHQGEAPDPRSIAVAARNGIDISAQRARQLVKADFSRFEHILAMDNSNLANLRKLSPAEAPARLRLFLEAEGTDVPDPYYGGPAGFETVFRMVMRGAEDLAAELGLGLGLGRRR</sequence>
<feature type="active site" description="Proton donor" evidence="5">
    <location>
        <position position="121"/>
    </location>
</feature>
<dbReference type="InterPro" id="IPR023485">
    <property type="entry name" value="Ptyr_pPase"/>
</dbReference>
<dbReference type="Pfam" id="PF01451">
    <property type="entry name" value="LMWPc"/>
    <property type="match status" value="1"/>
</dbReference>
<feature type="active site" description="Nucleophile" evidence="5">
    <location>
        <position position="8"/>
    </location>
</feature>
<dbReference type="PANTHER" id="PTHR11717:SF7">
    <property type="entry name" value="LOW MOLECULAR WEIGHT PHOSPHOTYROSINE PROTEIN PHOSPHATASE"/>
    <property type="match status" value="1"/>
</dbReference>
<dbReference type="InterPro" id="IPR017867">
    <property type="entry name" value="Tyr_phospatase_low_mol_wt"/>
</dbReference>
<evidence type="ECO:0000259" key="6">
    <source>
        <dbReference type="SMART" id="SM00226"/>
    </source>
</evidence>
<keyword evidence="4" id="KW-0904">Protein phosphatase</keyword>
<organism evidence="7 8">
    <name type="scientific">Pannonibacter phragmitetus</name>
    <dbReference type="NCBI Taxonomy" id="121719"/>
    <lineage>
        <taxon>Bacteria</taxon>
        <taxon>Pseudomonadati</taxon>
        <taxon>Pseudomonadota</taxon>
        <taxon>Alphaproteobacteria</taxon>
        <taxon>Hyphomicrobiales</taxon>
        <taxon>Stappiaceae</taxon>
        <taxon>Pannonibacter</taxon>
    </lineage>
</organism>
<dbReference type="RefSeq" id="WP_019964432.1">
    <property type="nucleotide sequence ID" value="NZ_UGSK01000001.1"/>
</dbReference>
<gene>
    <name evidence="7" type="primary">yfkJ</name>
    <name evidence="7" type="ORF">NCTC13350_03966</name>
</gene>
<dbReference type="Gene3D" id="3.40.50.2300">
    <property type="match status" value="1"/>
</dbReference>
<dbReference type="PANTHER" id="PTHR11717">
    <property type="entry name" value="LOW MOLECULAR WEIGHT PROTEIN TYROSINE PHOSPHATASE"/>
    <property type="match status" value="1"/>
</dbReference>
<evidence type="ECO:0000256" key="5">
    <source>
        <dbReference type="PIRSR" id="PIRSR617867-1"/>
    </source>
</evidence>
<dbReference type="EC" id="3.1.3.48" evidence="2"/>
<dbReference type="OrthoDB" id="9784339at2"/>
<reference evidence="7 8" key="1">
    <citation type="submission" date="2018-06" db="EMBL/GenBank/DDBJ databases">
        <authorList>
            <consortium name="Pathogen Informatics"/>
            <person name="Doyle S."/>
        </authorList>
    </citation>
    <scope>NUCLEOTIDE SEQUENCE [LARGE SCALE GENOMIC DNA]</scope>
    <source>
        <strain evidence="7 8">NCTC13350</strain>
    </source>
</reference>
<comment type="similarity">
    <text evidence="1">Belongs to the low molecular weight phosphotyrosine protein phosphatase family.</text>
</comment>
<dbReference type="SMART" id="SM00226">
    <property type="entry name" value="LMWPc"/>
    <property type="match status" value="1"/>
</dbReference>
<evidence type="ECO:0000313" key="8">
    <source>
        <dbReference type="Proteomes" id="UP000255000"/>
    </source>
</evidence>
<evidence type="ECO:0000256" key="4">
    <source>
        <dbReference type="ARBA" id="ARBA00022912"/>
    </source>
</evidence>
<dbReference type="InterPro" id="IPR050438">
    <property type="entry name" value="LMW_PTPase"/>
</dbReference>
<dbReference type="InterPro" id="IPR036196">
    <property type="entry name" value="Ptyr_pPase_sf"/>
</dbReference>
<feature type="active site" evidence="5">
    <location>
        <position position="14"/>
    </location>
</feature>
<dbReference type="GO" id="GO:0004725">
    <property type="term" value="F:protein tyrosine phosphatase activity"/>
    <property type="evidence" value="ECO:0007669"/>
    <property type="project" value="UniProtKB-EC"/>
</dbReference>
<dbReference type="PRINTS" id="PR00719">
    <property type="entry name" value="LMWPTPASE"/>
</dbReference>
<accession>A0A379A1A7</accession>
<name>A0A379A1A7_9HYPH</name>
<keyword evidence="3 7" id="KW-0378">Hydrolase</keyword>
<evidence type="ECO:0000256" key="2">
    <source>
        <dbReference type="ARBA" id="ARBA00013064"/>
    </source>
</evidence>
<dbReference type="Proteomes" id="UP000255000">
    <property type="component" value="Unassembled WGS sequence"/>
</dbReference>
<dbReference type="SUPFAM" id="SSF52788">
    <property type="entry name" value="Phosphotyrosine protein phosphatases I"/>
    <property type="match status" value="1"/>
</dbReference>
<evidence type="ECO:0000313" key="7">
    <source>
        <dbReference type="EMBL" id="SUB02983.1"/>
    </source>
</evidence>
<dbReference type="EMBL" id="UGSK01000001">
    <property type="protein sequence ID" value="SUB02983.1"/>
    <property type="molecule type" value="Genomic_DNA"/>
</dbReference>
<dbReference type="CDD" id="cd16343">
    <property type="entry name" value="LMWPTP"/>
    <property type="match status" value="1"/>
</dbReference>